<organism evidence="2 3">
    <name type="scientific">Schistosoma mekongi</name>
    <name type="common">Parasitic worm</name>
    <dbReference type="NCBI Taxonomy" id="38744"/>
    <lineage>
        <taxon>Eukaryota</taxon>
        <taxon>Metazoa</taxon>
        <taxon>Spiralia</taxon>
        <taxon>Lophotrochozoa</taxon>
        <taxon>Platyhelminthes</taxon>
        <taxon>Trematoda</taxon>
        <taxon>Digenea</taxon>
        <taxon>Strigeidida</taxon>
        <taxon>Schistosomatoidea</taxon>
        <taxon>Schistosomatidae</taxon>
        <taxon>Schistosoma</taxon>
    </lineage>
</organism>
<dbReference type="GO" id="GO:0000902">
    <property type="term" value="P:cell morphogenesis"/>
    <property type="evidence" value="ECO:0007669"/>
    <property type="project" value="TreeGrafter"/>
</dbReference>
<sequence length="374" mass="41844">MDRNINWLKYLLCHKHRHKSVKNDDKECVNCVKKSSLSNIKQIDQEGSVKETLSLSTISHTPGAGDGGSASLGDWSTVHQLDGVDTSKVNFLYDGGSSNTSNVLGVSNRVEFCDRLESIVARLERITRLVAPDKPAGLVAFESLIANSLKKYIACSKKLGGSIQSQSLCVQNAFVFVRDLIELSNIYGKPNEVDIDLHLKPLHFKMIEIANFRVGAMSLRKCQLSTIADSILILNWVGSSSALQYVKELKGAAWLNANKVFQYCRSSLPEHVEWIRSWLSCLDDLYTVIEEHFPYGLKWNTSAPKLPLPTVEIRPVQCLQEDRCISVHERTSIKPFRPKLSIQSQPDSIDITQLFAELSNAHKSLRHVSVPDIL</sequence>
<reference evidence="2" key="1">
    <citation type="submission" date="2022-04" db="EMBL/GenBank/DDBJ databases">
        <authorList>
            <person name="Xu L."/>
            <person name="Lv Z."/>
        </authorList>
    </citation>
    <scope>NUCLEOTIDE SEQUENCE</scope>
    <source>
        <strain evidence="2">LV_2022a</strain>
    </source>
</reference>
<dbReference type="InterPro" id="IPR001837">
    <property type="entry name" value="Adenylate_cyclase-assoc_CAP"/>
</dbReference>
<dbReference type="Gene3D" id="1.25.40.330">
    <property type="entry name" value="Adenylate cyclase-associated CAP, N-terminal domain"/>
    <property type="match status" value="1"/>
</dbReference>
<gene>
    <name evidence="2" type="ORF">MN116_002922</name>
</gene>
<proteinExistence type="predicted"/>
<dbReference type="GO" id="GO:0005737">
    <property type="term" value="C:cytoplasm"/>
    <property type="evidence" value="ECO:0007669"/>
    <property type="project" value="TreeGrafter"/>
</dbReference>
<dbReference type="Proteomes" id="UP001292079">
    <property type="component" value="Unassembled WGS sequence"/>
</dbReference>
<keyword evidence="3" id="KW-1185">Reference proteome</keyword>
<evidence type="ECO:0000313" key="2">
    <source>
        <dbReference type="EMBL" id="KAK4473565.1"/>
    </source>
</evidence>
<comment type="caution">
    <text evidence="2">The sequence shown here is derived from an EMBL/GenBank/DDBJ whole genome shotgun (WGS) entry which is preliminary data.</text>
</comment>
<accession>A0AAE1ZGS3</accession>
<feature type="domain" description="CAP N-terminal" evidence="1">
    <location>
        <begin position="141"/>
        <end position="297"/>
    </location>
</feature>
<protein>
    <recommendedName>
        <fullName evidence="1">CAP N-terminal domain-containing protein</fullName>
    </recommendedName>
</protein>
<dbReference type="PANTHER" id="PTHR10652:SF0">
    <property type="entry name" value="ADENYLYL CYCLASE-ASSOCIATED PROTEIN"/>
    <property type="match status" value="1"/>
</dbReference>
<dbReference type="PANTHER" id="PTHR10652">
    <property type="entry name" value="ADENYLYL CYCLASE-ASSOCIATED PROTEIN"/>
    <property type="match status" value="1"/>
</dbReference>
<dbReference type="Pfam" id="PF21938">
    <property type="entry name" value="CAP_N"/>
    <property type="match status" value="1"/>
</dbReference>
<dbReference type="InterPro" id="IPR053950">
    <property type="entry name" value="CAP_N"/>
</dbReference>
<dbReference type="AlphaFoldDB" id="A0AAE1ZGS3"/>
<dbReference type="EMBL" id="JALJAT010000002">
    <property type="protein sequence ID" value="KAK4473565.1"/>
    <property type="molecule type" value="Genomic_DNA"/>
</dbReference>
<reference evidence="2" key="2">
    <citation type="journal article" date="2023" name="Infect Dis Poverty">
        <title>Chromosome-scale genome of the human blood fluke Schistosoma mekongi and its implications for public health.</title>
        <authorList>
            <person name="Zhou M."/>
            <person name="Xu L."/>
            <person name="Xu D."/>
            <person name="Chen W."/>
            <person name="Khan J."/>
            <person name="Hu Y."/>
            <person name="Huang H."/>
            <person name="Wei H."/>
            <person name="Zhang Y."/>
            <person name="Chusongsang P."/>
            <person name="Tanasarnprasert K."/>
            <person name="Hu X."/>
            <person name="Limpanont Y."/>
            <person name="Lv Z."/>
        </authorList>
    </citation>
    <scope>NUCLEOTIDE SEQUENCE</scope>
    <source>
        <strain evidence="2">LV_2022a</strain>
    </source>
</reference>
<dbReference type="GO" id="GO:0019933">
    <property type="term" value="P:cAMP-mediated signaling"/>
    <property type="evidence" value="ECO:0007669"/>
    <property type="project" value="TreeGrafter"/>
</dbReference>
<dbReference type="GO" id="GO:0008179">
    <property type="term" value="F:adenylate cyclase binding"/>
    <property type="evidence" value="ECO:0007669"/>
    <property type="project" value="TreeGrafter"/>
</dbReference>
<dbReference type="GO" id="GO:0003779">
    <property type="term" value="F:actin binding"/>
    <property type="evidence" value="ECO:0007669"/>
    <property type="project" value="InterPro"/>
</dbReference>
<dbReference type="GO" id="GO:0007015">
    <property type="term" value="P:actin filament organization"/>
    <property type="evidence" value="ECO:0007669"/>
    <property type="project" value="TreeGrafter"/>
</dbReference>
<dbReference type="InterPro" id="IPR036222">
    <property type="entry name" value="CAP_N_sf"/>
</dbReference>
<evidence type="ECO:0000313" key="3">
    <source>
        <dbReference type="Proteomes" id="UP001292079"/>
    </source>
</evidence>
<evidence type="ECO:0000259" key="1">
    <source>
        <dbReference type="Pfam" id="PF21938"/>
    </source>
</evidence>
<dbReference type="SUPFAM" id="SSF101278">
    <property type="entry name" value="N-terminal domain of adenylylcyclase associated protein, CAP"/>
    <property type="match status" value="1"/>
</dbReference>
<name>A0AAE1ZGS3_SCHME</name>